<evidence type="ECO:0000313" key="4">
    <source>
        <dbReference type="Proteomes" id="UP001139887"/>
    </source>
</evidence>
<dbReference type="EMBL" id="JANBUW010000041">
    <property type="protein sequence ID" value="KAJ2850190.1"/>
    <property type="molecule type" value="Genomic_DNA"/>
</dbReference>
<keyword evidence="2" id="KW-1133">Transmembrane helix</keyword>
<sequence>MEPFIKNRWALPETHRHLRLHTRLLWLVVFFVVAEALRTCFVSALDIQQGVAAPLTPADILADMKRSNEAESDHRKIMTPEFRAFCIASREHVVCSATFLILFICAYIAVRRACTRPSQIASGSCRWRRAWRLDASYSTMFRSRQMAIVVAAMGLAAAAMTALLLAVTVGLANAMEHDDPQRLGAWRLWLLPATLMGPSDAQQLGMAGHGVGPHVAHDFPPILRRLWLYQSIISVGAATVVLPLGILFEHTSPQATIRRRLLVAFVRWVAMAAAAFGAWEAACHRSSALRRLGFYRPLSRDGATMRYSIHYASCMFGLLPAVLVIMPRGTWALFNWLRSCVSQRHELAQTAHKRSKRLTSAKTRIERQLRQAIGSWKWRCFHDSDDSLWFSDLEPEPGPRPAPISSHSAARLPPAHPGLAQQTKFQTVAARRPNASLKHRAGRTALPPSTLQMESAAPDGLYVDGNISPHSPVLYYSDNLDSSDDGLGDAQKRRIAERAQRRLRRAREREMQDLSRKIKQYHAQLVYISNEMSRIDASGILANSHSSEIPKSGAWALIAAAKAPALLVMTAAVFCWLLVVLQVGRGALSAIFVGEPDLTSSFTYFMPALVSSRSSEHAAAGGKQTQGELNAASNPTAMLPLLITMCQLVSGLLLFVVVLFGVQAMRFSVEGSVLPVRAAAASHVDVLMQARLWAWLPPVLLPTAVLKSIDPLPAAQQQLPLLRVVAGNTSRMFFSSSSDLTSFYRQLQGQTTLTAMPTDLELDSALSDGLFQARALGARVFLLLNARRPISLRQLLTYAWIVCVLAMSWPSVLRATGLISERAYVLPVASLVEPLWTPYELDEEELVLQPNVLENAHLANMQPASSFLPGLTSTCSLPGYRDKLSDVFECPSAASATPDMGVNSIDRAISDAPSHRKISRRQLLLSLTEETLPRRMVRWLLQLSARVSAQLSVSLAWCVWWADPDLIVPLSKDTVDMQLGYIRPPLSGLPIMTFGTSPQFSEWYGMLQRLQRSAVRLPQASDGTPLVLRASGESIRMDQAFVGADDSLMPETLAQSARNVFGYAATTTLVFCRAWVRVTLLRLWNAILGCASGLCAAVSPSIYGSQTATAVSNAMVSAVTSAVVLVWRFLLRPLLWHASLMVSGLARVASFLFALVLSVSDRAAARSSTDGLQAVGAESMGVGDAIPSLFLAAFWDSAAAHSGAALQRLRPELWTHVLKTNSVHFVYDTMPPPPSTPEDSDANAPHSLEKPLVTAGADEGRPQMGPVRAVWTTLDVALAVYRVVLGMLACRAVFGPSRSSRPFAL</sequence>
<keyword evidence="2" id="KW-0472">Membrane</keyword>
<keyword evidence="4" id="KW-1185">Reference proteome</keyword>
<keyword evidence="2" id="KW-0812">Transmembrane</keyword>
<evidence type="ECO:0000313" key="3">
    <source>
        <dbReference type="EMBL" id="KAJ2850190.1"/>
    </source>
</evidence>
<gene>
    <name evidence="3" type="ORF">IWW36_002098</name>
</gene>
<feature type="transmembrane region" description="Helical" evidence="2">
    <location>
        <begin position="637"/>
        <end position="662"/>
    </location>
</feature>
<dbReference type="Proteomes" id="UP001139887">
    <property type="component" value="Unassembled WGS sequence"/>
</dbReference>
<feature type="transmembrane region" description="Helical" evidence="2">
    <location>
        <begin position="260"/>
        <end position="279"/>
    </location>
</feature>
<evidence type="ECO:0000256" key="2">
    <source>
        <dbReference type="SAM" id="Phobius"/>
    </source>
</evidence>
<protein>
    <submittedName>
        <fullName evidence="3">Uncharacterized protein</fullName>
    </submittedName>
</protein>
<feature type="transmembrane region" description="Helical" evidence="2">
    <location>
        <begin position="24"/>
        <end position="45"/>
    </location>
</feature>
<organism evidence="3 4">
    <name type="scientific">Coemansia brasiliensis</name>
    <dbReference type="NCBI Taxonomy" id="2650707"/>
    <lineage>
        <taxon>Eukaryota</taxon>
        <taxon>Fungi</taxon>
        <taxon>Fungi incertae sedis</taxon>
        <taxon>Zoopagomycota</taxon>
        <taxon>Kickxellomycotina</taxon>
        <taxon>Kickxellomycetes</taxon>
        <taxon>Kickxellales</taxon>
        <taxon>Kickxellaceae</taxon>
        <taxon>Coemansia</taxon>
    </lineage>
</organism>
<feature type="transmembrane region" description="Helical" evidence="2">
    <location>
        <begin position="307"/>
        <end position="326"/>
    </location>
</feature>
<feature type="coiled-coil region" evidence="1">
    <location>
        <begin position="489"/>
        <end position="524"/>
    </location>
</feature>
<proteinExistence type="predicted"/>
<feature type="transmembrane region" description="Helical" evidence="2">
    <location>
        <begin position="1083"/>
        <end position="1104"/>
    </location>
</feature>
<dbReference type="OrthoDB" id="5596588at2759"/>
<keyword evidence="1" id="KW-0175">Coiled coil</keyword>
<feature type="transmembrane region" description="Helical" evidence="2">
    <location>
        <begin position="1138"/>
        <end position="1159"/>
    </location>
</feature>
<feature type="transmembrane region" description="Helical" evidence="2">
    <location>
        <begin position="91"/>
        <end position="110"/>
    </location>
</feature>
<evidence type="ECO:0000256" key="1">
    <source>
        <dbReference type="SAM" id="Coils"/>
    </source>
</evidence>
<feature type="transmembrane region" description="Helical" evidence="2">
    <location>
        <begin position="146"/>
        <end position="172"/>
    </location>
</feature>
<comment type="caution">
    <text evidence="3">The sequence shown here is derived from an EMBL/GenBank/DDBJ whole genome shotgun (WGS) entry which is preliminary data.</text>
</comment>
<accession>A0A9W8ICN8</accession>
<reference evidence="3" key="1">
    <citation type="submission" date="2022-07" db="EMBL/GenBank/DDBJ databases">
        <title>Phylogenomic reconstructions and comparative analyses of Kickxellomycotina fungi.</title>
        <authorList>
            <person name="Reynolds N.K."/>
            <person name="Stajich J.E."/>
            <person name="Barry K."/>
            <person name="Grigoriev I.V."/>
            <person name="Crous P."/>
            <person name="Smith M.E."/>
        </authorList>
    </citation>
    <scope>NUCLEOTIDE SEQUENCE</scope>
    <source>
        <strain evidence="3">NRRL 1566</strain>
    </source>
</reference>
<feature type="transmembrane region" description="Helical" evidence="2">
    <location>
        <begin position="227"/>
        <end position="248"/>
    </location>
</feature>
<feature type="transmembrane region" description="Helical" evidence="2">
    <location>
        <begin position="1110"/>
        <end position="1131"/>
    </location>
</feature>
<feature type="transmembrane region" description="Helical" evidence="2">
    <location>
        <begin position="795"/>
        <end position="813"/>
    </location>
</feature>
<name>A0A9W8ICN8_9FUNG</name>